<feature type="transmembrane region" description="Helical" evidence="1">
    <location>
        <begin position="219"/>
        <end position="244"/>
    </location>
</feature>
<dbReference type="SMART" id="SM00240">
    <property type="entry name" value="FHA"/>
    <property type="match status" value="1"/>
</dbReference>
<evidence type="ECO:0000313" key="3">
    <source>
        <dbReference type="EMBL" id="RRJ21453.1"/>
    </source>
</evidence>
<name>A0A3P3QMF1_9GAMM</name>
<dbReference type="Pfam" id="PF00498">
    <property type="entry name" value="FHA"/>
    <property type="match status" value="1"/>
</dbReference>
<keyword evidence="1" id="KW-0472">Membrane</keyword>
<keyword evidence="1" id="KW-0812">Transmembrane</keyword>
<dbReference type="PROSITE" id="PS50006">
    <property type="entry name" value="FHA_DOMAIN"/>
    <property type="match status" value="1"/>
</dbReference>
<dbReference type="RefSeq" id="WP_046521419.1">
    <property type="nucleotide sequence ID" value="NZ_LAVS01000096.1"/>
</dbReference>
<dbReference type="EMBL" id="RRCF01000002">
    <property type="protein sequence ID" value="RRJ21453.1"/>
    <property type="molecule type" value="Genomic_DNA"/>
</dbReference>
<dbReference type="OrthoDB" id="5762105at2"/>
<dbReference type="SUPFAM" id="SSF49879">
    <property type="entry name" value="SMAD/FHA domain"/>
    <property type="match status" value="1"/>
</dbReference>
<feature type="domain" description="FHA" evidence="2">
    <location>
        <begin position="25"/>
        <end position="75"/>
    </location>
</feature>
<sequence length="325" mass="36809">MAVIVEVLNKQQKVTERHKFAQQQVRLGRAFDNDVILFNKHVCPYHATLQQDQQGQWWLEDLSSVNGSFVSDRKAVTAKEPLRSGEICWLGEQALRLYDDAHPVAATLPFSAVGQKLQALGHWAFILLFALILAADQVAEIWLTLPKQLEHLWTVRLLDLPKTLLMFCIWPAILALWSRFNQQESHFLPQLSLTYAALASSALWGVFCYWLGFNLDGSAIAQVVEVMGYTLILVALFCGNLWLATHWSARAQVAVAMAVAFLATSGQWAGLLTPASPFDRSLHYDSRLLPLPFYLGKGKDLQQYEQDLQQLFEQVEQQRQESVQD</sequence>
<evidence type="ECO:0000256" key="1">
    <source>
        <dbReference type="SAM" id="Phobius"/>
    </source>
</evidence>
<dbReference type="AlphaFoldDB" id="A0A3P3QMF1"/>
<dbReference type="Gene3D" id="2.60.200.20">
    <property type="match status" value="1"/>
</dbReference>
<accession>A0A3P3QMF1</accession>
<gene>
    <name evidence="3" type="ORF">EIK76_11310</name>
</gene>
<feature type="transmembrane region" description="Helical" evidence="1">
    <location>
        <begin position="123"/>
        <end position="143"/>
    </location>
</feature>
<comment type="caution">
    <text evidence="3">The sequence shown here is derived from an EMBL/GenBank/DDBJ whole genome shotgun (WGS) entry which is preliminary data.</text>
</comment>
<dbReference type="InterPro" id="IPR000253">
    <property type="entry name" value="FHA_dom"/>
</dbReference>
<evidence type="ECO:0000259" key="2">
    <source>
        <dbReference type="PROSITE" id="PS50006"/>
    </source>
</evidence>
<feature type="transmembrane region" description="Helical" evidence="1">
    <location>
        <begin position="192"/>
        <end position="213"/>
    </location>
</feature>
<protein>
    <submittedName>
        <fullName evidence="3">FHA domain-containing protein</fullName>
    </submittedName>
</protein>
<dbReference type="Proteomes" id="UP000276260">
    <property type="component" value="Unassembled WGS sequence"/>
</dbReference>
<dbReference type="InterPro" id="IPR008984">
    <property type="entry name" value="SMAD_FHA_dom_sf"/>
</dbReference>
<proteinExistence type="predicted"/>
<dbReference type="CDD" id="cd00060">
    <property type="entry name" value="FHA"/>
    <property type="match status" value="1"/>
</dbReference>
<keyword evidence="1" id="KW-1133">Transmembrane helix</keyword>
<reference evidence="3 4" key="1">
    <citation type="submission" date="2018-11" db="EMBL/GenBank/DDBJ databases">
        <title>Draft genome analysis of Rheinheimera mesophila isolated from an industrial waste site.</title>
        <authorList>
            <person name="Yu Q."/>
            <person name="Qi Y."/>
            <person name="Zhang H."/>
            <person name="Lu Y."/>
            <person name="Pu J."/>
        </authorList>
    </citation>
    <scope>NUCLEOTIDE SEQUENCE [LARGE SCALE GENOMIC DNA]</scope>
    <source>
        <strain evidence="3 4">IITR13</strain>
    </source>
</reference>
<organism evidence="3 4">
    <name type="scientific">Rheinheimera mesophila</name>
    <dbReference type="NCBI Taxonomy" id="1547515"/>
    <lineage>
        <taxon>Bacteria</taxon>
        <taxon>Pseudomonadati</taxon>
        <taxon>Pseudomonadota</taxon>
        <taxon>Gammaproteobacteria</taxon>
        <taxon>Chromatiales</taxon>
        <taxon>Chromatiaceae</taxon>
        <taxon>Rheinheimera</taxon>
    </lineage>
</organism>
<keyword evidence="4" id="KW-1185">Reference proteome</keyword>
<feature type="transmembrane region" description="Helical" evidence="1">
    <location>
        <begin position="251"/>
        <end position="271"/>
    </location>
</feature>
<evidence type="ECO:0000313" key="4">
    <source>
        <dbReference type="Proteomes" id="UP000276260"/>
    </source>
</evidence>
<feature type="transmembrane region" description="Helical" evidence="1">
    <location>
        <begin position="163"/>
        <end position="180"/>
    </location>
</feature>